<evidence type="ECO:0000313" key="2">
    <source>
        <dbReference type="Proteomes" id="UP001153332"/>
    </source>
</evidence>
<evidence type="ECO:0000313" key="1">
    <source>
        <dbReference type="EMBL" id="KAJ8130701.1"/>
    </source>
</evidence>
<protein>
    <submittedName>
        <fullName evidence="1">Uncharacterized protein</fullName>
    </submittedName>
</protein>
<name>A0ACC2JT62_9PEZI</name>
<keyword evidence="2" id="KW-1185">Reference proteome</keyword>
<gene>
    <name evidence="1" type="ORF">O1611_g2924</name>
</gene>
<dbReference type="EMBL" id="JAPUUL010000441">
    <property type="protein sequence ID" value="KAJ8130701.1"/>
    <property type="molecule type" value="Genomic_DNA"/>
</dbReference>
<accession>A0ACC2JT62</accession>
<reference evidence="1" key="1">
    <citation type="submission" date="2022-12" db="EMBL/GenBank/DDBJ databases">
        <title>Genome Sequence of Lasiodiplodia mahajangana.</title>
        <authorList>
            <person name="Buettner E."/>
        </authorList>
    </citation>
    <scope>NUCLEOTIDE SEQUENCE</scope>
    <source>
        <strain evidence="1">VT137</strain>
    </source>
</reference>
<comment type="caution">
    <text evidence="1">The sequence shown here is derived from an EMBL/GenBank/DDBJ whole genome shotgun (WGS) entry which is preliminary data.</text>
</comment>
<sequence length="230" mass="25715">MPRRAKRARKDDDSEEFASDAQPSYADMISQLKDDTLRRMVNDLAMTSPSVQTAIRSYYQQLIHSRRTVDLNFDSYSRVVWRVLNSSEYAKGSGSKQYDSAWDATDEVRGCIRAIANKTHPESSYGTKLSALKTLCKIAKTLLLAGNTLGSEVRKQFQTDSCLPDKMLRIAQLMSPQEQLRAGATSDAEGSLVDKVRWLCDEWDSYCLDGIESFDTVLDLLGGSSDASEE</sequence>
<organism evidence="1 2">
    <name type="scientific">Lasiodiplodia mahajangana</name>
    <dbReference type="NCBI Taxonomy" id="1108764"/>
    <lineage>
        <taxon>Eukaryota</taxon>
        <taxon>Fungi</taxon>
        <taxon>Dikarya</taxon>
        <taxon>Ascomycota</taxon>
        <taxon>Pezizomycotina</taxon>
        <taxon>Dothideomycetes</taxon>
        <taxon>Dothideomycetes incertae sedis</taxon>
        <taxon>Botryosphaeriales</taxon>
        <taxon>Botryosphaeriaceae</taxon>
        <taxon>Lasiodiplodia</taxon>
    </lineage>
</organism>
<proteinExistence type="predicted"/>
<dbReference type="Proteomes" id="UP001153332">
    <property type="component" value="Unassembled WGS sequence"/>
</dbReference>